<keyword evidence="2" id="KW-1185">Reference proteome</keyword>
<proteinExistence type="predicted"/>
<gene>
    <name evidence="1" type="ORF">SCF082_LOCUS9543</name>
</gene>
<evidence type="ECO:0000313" key="2">
    <source>
        <dbReference type="Proteomes" id="UP001642464"/>
    </source>
</evidence>
<sequence>MFVVLATYHDDLEVPAGVVIMRKERFQELRNKGVSLPHLADYIRLRMMQGDGGWLLDVNVLWLRPPPKQTEELNFHMFSSLRARPGSTWQGKLAEFRKWSTQYLAMPGDELFVATPFYAPASSLWPAELVRKMELHFNDSGFGDYNGIMQLSQELLSKHGLEQSVSPWSAFCPLHYWSSSPLKKRKESEGEATRILEDPATFGVAAFWQSIRTEKSQFQVAEQGSTWRFL</sequence>
<dbReference type="EMBL" id="CAXAMM010005557">
    <property type="protein sequence ID" value="CAK9007654.1"/>
    <property type="molecule type" value="Genomic_DNA"/>
</dbReference>
<dbReference type="Proteomes" id="UP001642464">
    <property type="component" value="Unassembled WGS sequence"/>
</dbReference>
<accession>A0ABP0J001</accession>
<comment type="caution">
    <text evidence="1">The sequence shown here is derived from an EMBL/GenBank/DDBJ whole genome shotgun (WGS) entry which is preliminary data.</text>
</comment>
<reference evidence="1 2" key="1">
    <citation type="submission" date="2024-02" db="EMBL/GenBank/DDBJ databases">
        <authorList>
            <person name="Chen Y."/>
            <person name="Shah S."/>
            <person name="Dougan E. K."/>
            <person name="Thang M."/>
            <person name="Chan C."/>
        </authorList>
    </citation>
    <scope>NUCLEOTIDE SEQUENCE [LARGE SCALE GENOMIC DNA]</scope>
</reference>
<evidence type="ECO:0000313" key="1">
    <source>
        <dbReference type="EMBL" id="CAK9007654.1"/>
    </source>
</evidence>
<name>A0ABP0J001_9DINO</name>
<protein>
    <recommendedName>
        <fullName evidence="3">Nucleotide-diphospho-sugar transferase domain-containing protein</fullName>
    </recommendedName>
</protein>
<evidence type="ECO:0008006" key="3">
    <source>
        <dbReference type="Google" id="ProtNLM"/>
    </source>
</evidence>
<organism evidence="1 2">
    <name type="scientific">Durusdinium trenchii</name>
    <dbReference type="NCBI Taxonomy" id="1381693"/>
    <lineage>
        <taxon>Eukaryota</taxon>
        <taxon>Sar</taxon>
        <taxon>Alveolata</taxon>
        <taxon>Dinophyceae</taxon>
        <taxon>Suessiales</taxon>
        <taxon>Symbiodiniaceae</taxon>
        <taxon>Durusdinium</taxon>
    </lineage>
</organism>